<dbReference type="GO" id="GO:0005794">
    <property type="term" value="C:Golgi apparatus"/>
    <property type="evidence" value="ECO:0007669"/>
    <property type="project" value="TreeGrafter"/>
</dbReference>
<feature type="domain" description="BSD" evidence="7">
    <location>
        <begin position="168"/>
        <end position="220"/>
    </location>
</feature>
<evidence type="ECO:0000256" key="1">
    <source>
        <dbReference type="ARBA" id="ARBA00022553"/>
    </source>
</evidence>
<dbReference type="InterPro" id="IPR035925">
    <property type="entry name" value="BSD_dom_sf"/>
</dbReference>
<dbReference type="GO" id="GO:0048172">
    <property type="term" value="P:regulation of short-term neuronal synaptic plasticity"/>
    <property type="evidence" value="ECO:0007669"/>
    <property type="project" value="TreeGrafter"/>
</dbReference>
<feature type="compositionally biased region" description="Basic and acidic residues" evidence="6">
    <location>
        <begin position="234"/>
        <end position="258"/>
    </location>
</feature>
<dbReference type="InterPro" id="IPR005607">
    <property type="entry name" value="BSD_dom"/>
</dbReference>
<dbReference type="FunFam" id="1.10.3970.10:FF:000001">
    <property type="entry name" value="synapse-associated protein 1 isoform X1"/>
    <property type="match status" value="1"/>
</dbReference>
<organism evidence="8 9">
    <name type="scientific">Scomber scombrus</name>
    <name type="common">Atlantic mackerel</name>
    <name type="synonym">Scomber vernalis</name>
    <dbReference type="NCBI Taxonomy" id="13677"/>
    <lineage>
        <taxon>Eukaryota</taxon>
        <taxon>Metazoa</taxon>
        <taxon>Chordata</taxon>
        <taxon>Craniata</taxon>
        <taxon>Vertebrata</taxon>
        <taxon>Euteleostomi</taxon>
        <taxon>Actinopterygii</taxon>
        <taxon>Neopterygii</taxon>
        <taxon>Teleostei</taxon>
        <taxon>Neoteleostei</taxon>
        <taxon>Acanthomorphata</taxon>
        <taxon>Pelagiaria</taxon>
        <taxon>Scombriformes</taxon>
        <taxon>Scombridae</taxon>
        <taxon>Scomber</taxon>
    </lineage>
</organism>
<dbReference type="GO" id="GO:0038203">
    <property type="term" value="P:TORC2 signaling"/>
    <property type="evidence" value="ECO:0007669"/>
    <property type="project" value="UniProtKB-ARBA"/>
</dbReference>
<evidence type="ECO:0000256" key="3">
    <source>
        <dbReference type="ARBA" id="ARBA00065448"/>
    </source>
</evidence>
<evidence type="ECO:0000313" key="8">
    <source>
        <dbReference type="EMBL" id="CAK6956175.1"/>
    </source>
</evidence>
<gene>
    <name evidence="8" type="ORF">FSCOSCO3_A028227</name>
</gene>
<dbReference type="GO" id="GO:0045600">
    <property type="term" value="P:positive regulation of fat cell differentiation"/>
    <property type="evidence" value="ECO:0007669"/>
    <property type="project" value="UniProtKB-ARBA"/>
</dbReference>
<feature type="compositionally biased region" description="Basic and acidic residues" evidence="6">
    <location>
        <begin position="17"/>
        <end position="26"/>
    </location>
</feature>
<dbReference type="GO" id="GO:0071364">
    <property type="term" value="P:cellular response to epidermal growth factor stimulus"/>
    <property type="evidence" value="ECO:0007669"/>
    <property type="project" value="UniProtKB-ARBA"/>
</dbReference>
<dbReference type="GO" id="GO:0045202">
    <property type="term" value="C:synapse"/>
    <property type="evidence" value="ECO:0007669"/>
    <property type="project" value="TreeGrafter"/>
</dbReference>
<protein>
    <recommendedName>
        <fullName evidence="4">Synapse-associated protein 1</fullName>
    </recommendedName>
    <alternativeName>
        <fullName evidence="5">BSD domain-containing signal transducer and Akt interactor protein</fullName>
    </alternativeName>
</protein>
<dbReference type="Gene3D" id="1.10.3970.10">
    <property type="entry name" value="BSD domain"/>
    <property type="match status" value="1"/>
</dbReference>
<comment type="subunit">
    <text evidence="3">Interacts (via phosphorylated form and BSD domain) with AKT1; this interaction is enhanced in a mTORC2-mediated manner in response to epidermal growth factor (EGF) stimulation and activates AKT1.</text>
</comment>
<proteinExistence type="predicted"/>
<comment type="caution">
    <text evidence="8">The sequence shown here is derived from an EMBL/GenBank/DDBJ whole genome shotgun (WGS) entry which is preliminary data.</text>
</comment>
<evidence type="ECO:0000256" key="4">
    <source>
        <dbReference type="ARBA" id="ARBA00068563"/>
    </source>
</evidence>
<evidence type="ECO:0000259" key="7">
    <source>
        <dbReference type="PROSITE" id="PS50858"/>
    </source>
</evidence>
<dbReference type="GO" id="GO:0032869">
    <property type="term" value="P:cellular response to insulin stimulus"/>
    <property type="evidence" value="ECO:0007669"/>
    <property type="project" value="UniProtKB-ARBA"/>
</dbReference>
<feature type="region of interest" description="Disordered" evidence="6">
    <location>
        <begin position="1"/>
        <end position="59"/>
    </location>
</feature>
<evidence type="ECO:0000256" key="5">
    <source>
        <dbReference type="ARBA" id="ARBA00075325"/>
    </source>
</evidence>
<comment type="function">
    <text evidence="2">Plays a role in adipocyte differentiation by promoting mTORC2-mediated phosphorylation of AKT1 at 'Ser-473' after growth factor stimulation.</text>
</comment>
<feature type="region of interest" description="Disordered" evidence="6">
    <location>
        <begin position="234"/>
        <end position="281"/>
    </location>
</feature>
<keyword evidence="9" id="KW-1185">Reference proteome</keyword>
<dbReference type="SUPFAM" id="SSF140383">
    <property type="entry name" value="BSD domain-like"/>
    <property type="match status" value="1"/>
</dbReference>
<dbReference type="Proteomes" id="UP001314229">
    <property type="component" value="Unassembled WGS sequence"/>
</dbReference>
<reference evidence="8 9" key="1">
    <citation type="submission" date="2024-01" db="EMBL/GenBank/DDBJ databases">
        <authorList>
            <person name="Alioto T."/>
            <person name="Alioto T."/>
            <person name="Gomez Garrido J."/>
        </authorList>
    </citation>
    <scope>NUCLEOTIDE SEQUENCE [LARGE SCALE GENOMIC DNA]</scope>
</reference>
<dbReference type="GO" id="GO:0005634">
    <property type="term" value="C:nucleus"/>
    <property type="evidence" value="ECO:0007669"/>
    <property type="project" value="TreeGrafter"/>
</dbReference>
<evidence type="ECO:0000256" key="2">
    <source>
        <dbReference type="ARBA" id="ARBA00058614"/>
    </source>
</evidence>
<sequence length="361" mass="41349">MFKNLGTWLGIENENGQVKEDSESKVLVDGNEDTNDGINKPTAEAEVEQSSEKDAEPPQLLEKAKGFSGYVYNFASNASKKLSQSVVETAQTFKKSVEEGKINGIIDKTILGDFQKEQEKFVQEKKSKQSGAAVPPWVGYNEEETIQHQILALSADKRNFLRDPPAGVQFHFDFEQMYPVAMVMLEEDELLRKMRFHLVPKQVKEEVFWKNYFYRVSLIKQSAQLTALAAQQAAERREDGKTGSSSEDVHHKDVDKRKTTPAISTSKQKPEDEEEISISPPALEFVSDAFDSCKINEDDLRKEMEQLVLDKKEHPNKQQEEATDWEKELQEELQEYDVLPDTENCDDNWDKEIEEMLKEES</sequence>
<dbReference type="InterPro" id="IPR051494">
    <property type="entry name" value="BSD_domain-containing"/>
</dbReference>
<keyword evidence="1" id="KW-0597">Phosphoprotein</keyword>
<name>A0AAV1N9N9_SCOSC</name>
<evidence type="ECO:0000256" key="6">
    <source>
        <dbReference type="SAM" id="MobiDB-lite"/>
    </source>
</evidence>
<dbReference type="PROSITE" id="PS50858">
    <property type="entry name" value="BSD"/>
    <property type="match status" value="1"/>
</dbReference>
<dbReference type="SMART" id="SM00751">
    <property type="entry name" value="BSD"/>
    <property type="match status" value="1"/>
</dbReference>
<dbReference type="EMBL" id="CAWUFR010000024">
    <property type="protein sequence ID" value="CAK6956175.1"/>
    <property type="molecule type" value="Genomic_DNA"/>
</dbReference>
<dbReference type="PANTHER" id="PTHR16019">
    <property type="entry name" value="SYNAPSE-ASSOCIATED PROTEIN"/>
    <property type="match status" value="1"/>
</dbReference>
<dbReference type="PANTHER" id="PTHR16019:SF6">
    <property type="entry name" value="SYNAPSE-ASSOCIATED PROTEIN 1"/>
    <property type="match status" value="1"/>
</dbReference>
<accession>A0AAV1N9N9</accession>
<evidence type="ECO:0000313" key="9">
    <source>
        <dbReference type="Proteomes" id="UP001314229"/>
    </source>
</evidence>
<dbReference type="Pfam" id="PF03909">
    <property type="entry name" value="BSD"/>
    <property type="match status" value="1"/>
</dbReference>
<dbReference type="AlphaFoldDB" id="A0AAV1N9N9"/>